<name>A0A6L9U4Q7_9HYPH</name>
<evidence type="ECO:0000313" key="4">
    <source>
        <dbReference type="EMBL" id="NEI69226.1"/>
    </source>
</evidence>
<dbReference type="SMART" id="SM00822">
    <property type="entry name" value="PKS_KR"/>
    <property type="match status" value="1"/>
</dbReference>
<dbReference type="GO" id="GO:0016491">
    <property type="term" value="F:oxidoreductase activity"/>
    <property type="evidence" value="ECO:0007669"/>
    <property type="project" value="UniProtKB-KW"/>
</dbReference>
<dbReference type="PANTHER" id="PTHR43639:SF1">
    <property type="entry name" value="SHORT-CHAIN DEHYDROGENASE_REDUCTASE FAMILY PROTEIN"/>
    <property type="match status" value="1"/>
</dbReference>
<dbReference type="PROSITE" id="PS00061">
    <property type="entry name" value="ADH_SHORT"/>
    <property type="match status" value="1"/>
</dbReference>
<dbReference type="Gene3D" id="3.40.50.720">
    <property type="entry name" value="NAD(P)-binding Rossmann-like Domain"/>
    <property type="match status" value="1"/>
</dbReference>
<dbReference type="InterPro" id="IPR036291">
    <property type="entry name" value="NAD(P)-bd_dom_sf"/>
</dbReference>
<evidence type="ECO:0000313" key="5">
    <source>
        <dbReference type="Proteomes" id="UP000483035"/>
    </source>
</evidence>
<accession>A0A6L9U4Q7</accession>
<dbReference type="PANTHER" id="PTHR43639">
    <property type="entry name" value="OXIDOREDUCTASE, SHORT-CHAIN DEHYDROGENASE/REDUCTASE FAMILY (AFU_ORTHOLOGUE AFUA_5G02870)"/>
    <property type="match status" value="1"/>
</dbReference>
<keyword evidence="2" id="KW-0560">Oxidoreductase</keyword>
<dbReference type="InterPro" id="IPR057326">
    <property type="entry name" value="KR_dom"/>
</dbReference>
<gene>
    <name evidence="4" type="ORF">GR212_06525</name>
</gene>
<dbReference type="PRINTS" id="PR00081">
    <property type="entry name" value="GDHRDH"/>
</dbReference>
<dbReference type="EMBL" id="WUEY01000002">
    <property type="protein sequence ID" value="NEI69226.1"/>
    <property type="molecule type" value="Genomic_DNA"/>
</dbReference>
<dbReference type="Pfam" id="PF13561">
    <property type="entry name" value="adh_short_C2"/>
    <property type="match status" value="1"/>
</dbReference>
<dbReference type="PRINTS" id="PR00080">
    <property type="entry name" value="SDRFAMILY"/>
</dbReference>
<dbReference type="Proteomes" id="UP000483035">
    <property type="component" value="Unassembled WGS sequence"/>
</dbReference>
<feature type="domain" description="Ketoreductase" evidence="3">
    <location>
        <begin position="8"/>
        <end position="199"/>
    </location>
</feature>
<reference evidence="4 5" key="1">
    <citation type="submission" date="2019-12" db="EMBL/GenBank/DDBJ databases">
        <title>Rhizobium genotypes associated with high levels of biological nitrogen fixation by grain legumes in a temperate-maritime cropping system.</title>
        <authorList>
            <person name="Maluk M."/>
            <person name="Francesc Ferrando Molina F."/>
            <person name="Lopez Del Egido L."/>
            <person name="Lafos M."/>
            <person name="Langarica-Fuentes A."/>
            <person name="Gebre Yohannes G."/>
            <person name="Young M.W."/>
            <person name="Martin P."/>
            <person name="Gantlett R."/>
            <person name="Kenicer G."/>
            <person name="Hawes C."/>
            <person name="Begg G.S."/>
            <person name="Quilliam R.S."/>
            <person name="Squire G.R."/>
            <person name="Poole P.S."/>
            <person name="Young P.W."/>
            <person name="Iannetta P.M."/>
            <person name="James E.K."/>
        </authorList>
    </citation>
    <scope>NUCLEOTIDE SEQUENCE [LARGE SCALE GENOMIC DNA]</scope>
    <source>
        <strain evidence="4 5">JHI1118</strain>
    </source>
</reference>
<evidence type="ECO:0000256" key="1">
    <source>
        <dbReference type="ARBA" id="ARBA00006484"/>
    </source>
</evidence>
<dbReference type="SUPFAM" id="SSF51735">
    <property type="entry name" value="NAD(P)-binding Rossmann-fold domains"/>
    <property type="match status" value="1"/>
</dbReference>
<dbReference type="CDD" id="cd05233">
    <property type="entry name" value="SDR_c"/>
    <property type="match status" value="1"/>
</dbReference>
<sequence length="257" mass="26893">MIEETGRKCVVVTGGGSGIGAAAAFAFAAAGYDIVVNYSRNREGAEAVADRCRIRGVDAICIRGDIADDADCRSIAEAAVKHFGRLDALVNNAGVTRYAEATDLEASNAEDFDHIFDVNVVGTYQMIRAAVPHLKQAELGSIVNVSSDSAFSGSGSSLAYAASKGAINTMTMGLARTLAPRIRVNSVCPGFVDTTWALSWHDEASYGDFKANLIDASPLKSIPDAADIADAILWLSDRASKVTGQCIVIDSGMHLGA</sequence>
<comment type="caution">
    <text evidence="4">The sequence shown here is derived from an EMBL/GenBank/DDBJ whole genome shotgun (WGS) entry which is preliminary data.</text>
</comment>
<dbReference type="FunFam" id="3.40.50.720:FF:000084">
    <property type="entry name" value="Short-chain dehydrogenase reductase"/>
    <property type="match status" value="1"/>
</dbReference>
<dbReference type="AlphaFoldDB" id="A0A6L9U4Q7"/>
<organism evidence="4 5">
    <name type="scientific">Rhizobium lusitanum</name>
    <dbReference type="NCBI Taxonomy" id="293958"/>
    <lineage>
        <taxon>Bacteria</taxon>
        <taxon>Pseudomonadati</taxon>
        <taxon>Pseudomonadota</taxon>
        <taxon>Alphaproteobacteria</taxon>
        <taxon>Hyphomicrobiales</taxon>
        <taxon>Rhizobiaceae</taxon>
        <taxon>Rhizobium/Agrobacterium group</taxon>
        <taxon>Rhizobium</taxon>
    </lineage>
</organism>
<dbReference type="InterPro" id="IPR002347">
    <property type="entry name" value="SDR_fam"/>
</dbReference>
<evidence type="ECO:0000256" key="2">
    <source>
        <dbReference type="ARBA" id="ARBA00023002"/>
    </source>
</evidence>
<evidence type="ECO:0000259" key="3">
    <source>
        <dbReference type="SMART" id="SM00822"/>
    </source>
</evidence>
<dbReference type="InterPro" id="IPR020904">
    <property type="entry name" value="Sc_DH/Rdtase_CS"/>
</dbReference>
<comment type="similarity">
    <text evidence="1">Belongs to the short-chain dehydrogenases/reductases (SDR) family.</text>
</comment>
<dbReference type="RefSeq" id="WP_163985640.1">
    <property type="nucleotide sequence ID" value="NZ_WUEY01000002.1"/>
</dbReference>
<proteinExistence type="inferred from homology"/>
<protein>
    <submittedName>
        <fullName evidence="4">SDR family oxidoreductase</fullName>
    </submittedName>
</protein>